<dbReference type="PROSITE" id="PS00455">
    <property type="entry name" value="AMP_BINDING"/>
    <property type="match status" value="1"/>
</dbReference>
<gene>
    <name evidence="7" type="ORF">SAMN02745716_1670</name>
</gene>
<protein>
    <recommendedName>
        <fullName evidence="5">Acyl-CoA synthetase</fullName>
    </recommendedName>
</protein>
<dbReference type="SUPFAM" id="SSF56801">
    <property type="entry name" value="Acetyl-CoA synthetase-like"/>
    <property type="match status" value="1"/>
</dbReference>
<dbReference type="EMBL" id="FNWJ01000002">
    <property type="protein sequence ID" value="SEH14558.1"/>
    <property type="molecule type" value="Genomic_DNA"/>
</dbReference>
<evidence type="ECO:0000256" key="4">
    <source>
        <dbReference type="ARBA" id="ARBA00023098"/>
    </source>
</evidence>
<dbReference type="InterPro" id="IPR020845">
    <property type="entry name" value="AMP-binding_CS"/>
</dbReference>
<dbReference type="AlphaFoldDB" id="A0A1H6FWL4"/>
<evidence type="ECO:0000256" key="2">
    <source>
        <dbReference type="ARBA" id="ARBA00022598"/>
    </source>
</evidence>
<reference evidence="8" key="1">
    <citation type="submission" date="2016-10" db="EMBL/GenBank/DDBJ databases">
        <authorList>
            <person name="Varghese N."/>
            <person name="Submissions S."/>
        </authorList>
    </citation>
    <scope>NUCLEOTIDE SEQUENCE [LARGE SCALE GENOMIC DNA]</scope>
    <source>
        <strain evidence="8">ATCC 35263</strain>
    </source>
</reference>
<evidence type="ECO:0000256" key="3">
    <source>
        <dbReference type="ARBA" id="ARBA00022832"/>
    </source>
</evidence>
<sequence length="627" mass="68987">MATTAQVERRTERPPALDARTACEAFQITARAMGDAPALRTRGDQVVYTWREYDRRVREIAAGLAGLGLERGRTIALMMSNRPEFHLIDAAAMHLGATPHSIYNTCSPEQIAYQVRDADSHVIACERAFEPRIREALRELPMVEHVIVVDEPTPEGCLSLEEVAARAPSGFDFEATWRSVGEDDVLTLIYTSGTTGPPKGVELTHGNLCAGARSYDAVLKFPLGGRVVSYLPMAHIAERAVSHYLPMLCGFSATSCPDPREVVAYLPEVRPSWFFAPPRVWEKLRAGLQAMVANLPEDRRHPLERALEVGLRRTRAEQAAFRGEGPGPDERLLAEWREVDEQVLAGARAMLGMNELVMCNVGAAPCPPEVIEFFHALGIPLAELWGMSETAGAGTCNPPERIKIGTVGPPLPGAEIKLASDGEILIRAPFVMRGYRNKPDKTREAFTDDGFLRTGDVGEFDDDGYLRIVDRKKELIINAAGKNMSPANIEARLKTAGPLIGQAAVIGDRRPYNVALLTLDLDGLQAFAHEHQLDVSDPAQLARHPLVIQQVRREVALANERLARVEQIKRFALLAEQWEPGGDELTPTMKLKRKPIEQKYAKIIEELYSGGGEEPAPVSESAESVSR</sequence>
<evidence type="ECO:0000259" key="6">
    <source>
        <dbReference type="Pfam" id="PF00501"/>
    </source>
</evidence>
<evidence type="ECO:0000256" key="5">
    <source>
        <dbReference type="ARBA" id="ARBA00032875"/>
    </source>
</evidence>
<dbReference type="OrthoDB" id="9803968at2"/>
<organism evidence="7 8">
    <name type="scientific">Thermoleophilum album</name>
    <dbReference type="NCBI Taxonomy" id="29539"/>
    <lineage>
        <taxon>Bacteria</taxon>
        <taxon>Bacillati</taxon>
        <taxon>Actinomycetota</taxon>
        <taxon>Thermoleophilia</taxon>
        <taxon>Thermoleophilales</taxon>
        <taxon>Thermoleophilaceae</taxon>
        <taxon>Thermoleophilum</taxon>
    </lineage>
</organism>
<dbReference type="STRING" id="29539.SAMN02745716_1670"/>
<dbReference type="Gene3D" id="3.40.50.12780">
    <property type="entry name" value="N-terminal domain of ligase-like"/>
    <property type="match status" value="1"/>
</dbReference>
<keyword evidence="4" id="KW-0443">Lipid metabolism</keyword>
<keyword evidence="2" id="KW-0436">Ligase</keyword>
<dbReference type="GO" id="GO:0016020">
    <property type="term" value="C:membrane"/>
    <property type="evidence" value="ECO:0007669"/>
    <property type="project" value="TreeGrafter"/>
</dbReference>
<dbReference type="PANTHER" id="PTHR43272">
    <property type="entry name" value="LONG-CHAIN-FATTY-ACID--COA LIGASE"/>
    <property type="match status" value="1"/>
</dbReference>
<evidence type="ECO:0000313" key="7">
    <source>
        <dbReference type="EMBL" id="SEH14558.1"/>
    </source>
</evidence>
<comment type="similarity">
    <text evidence="1">Belongs to the ATP-dependent AMP-binding enzyme family.</text>
</comment>
<dbReference type="GO" id="GO:0004467">
    <property type="term" value="F:long-chain fatty acid-CoA ligase activity"/>
    <property type="evidence" value="ECO:0007669"/>
    <property type="project" value="TreeGrafter"/>
</dbReference>
<name>A0A1H6FWL4_THEAL</name>
<dbReference type="CDD" id="cd05907">
    <property type="entry name" value="VL_LC_FACS_like"/>
    <property type="match status" value="1"/>
</dbReference>
<evidence type="ECO:0000313" key="8">
    <source>
        <dbReference type="Proteomes" id="UP000222056"/>
    </source>
</evidence>
<dbReference type="InterPro" id="IPR042099">
    <property type="entry name" value="ANL_N_sf"/>
</dbReference>
<dbReference type="RefSeq" id="WP_093118082.1">
    <property type="nucleotide sequence ID" value="NZ_FNWJ01000002.1"/>
</dbReference>
<feature type="domain" description="AMP-dependent synthetase/ligase" evidence="6">
    <location>
        <begin position="27"/>
        <end position="435"/>
    </location>
</feature>
<proteinExistence type="inferred from homology"/>
<dbReference type="PANTHER" id="PTHR43272:SF32">
    <property type="entry name" value="AMP-DEPENDENT SYNTHETASE_LIGASE DOMAIN-CONTAINING PROTEIN"/>
    <property type="match status" value="1"/>
</dbReference>
<keyword evidence="3" id="KW-0276">Fatty acid metabolism</keyword>
<evidence type="ECO:0000256" key="1">
    <source>
        <dbReference type="ARBA" id="ARBA00006432"/>
    </source>
</evidence>
<dbReference type="Pfam" id="PF23562">
    <property type="entry name" value="AMP-binding_C_3"/>
    <property type="match status" value="1"/>
</dbReference>
<dbReference type="Proteomes" id="UP000222056">
    <property type="component" value="Unassembled WGS sequence"/>
</dbReference>
<accession>A0A1H6FWL4</accession>
<keyword evidence="8" id="KW-1185">Reference proteome</keyword>
<dbReference type="InterPro" id="IPR000873">
    <property type="entry name" value="AMP-dep_synth/lig_dom"/>
</dbReference>
<dbReference type="Pfam" id="PF00501">
    <property type="entry name" value="AMP-binding"/>
    <property type="match status" value="1"/>
</dbReference>